<gene>
    <name evidence="2" type="ORF">FN846DRAFT_958015</name>
</gene>
<comment type="caution">
    <text evidence="2">The sequence shown here is derived from an EMBL/GenBank/DDBJ whole genome shotgun (WGS) entry which is preliminary data.</text>
</comment>
<organism evidence="2 3">
    <name type="scientific">Sphaerosporella brunnea</name>
    <dbReference type="NCBI Taxonomy" id="1250544"/>
    <lineage>
        <taxon>Eukaryota</taxon>
        <taxon>Fungi</taxon>
        <taxon>Dikarya</taxon>
        <taxon>Ascomycota</taxon>
        <taxon>Pezizomycotina</taxon>
        <taxon>Pezizomycetes</taxon>
        <taxon>Pezizales</taxon>
        <taxon>Pyronemataceae</taxon>
        <taxon>Sphaerosporella</taxon>
    </lineage>
</organism>
<dbReference type="AlphaFoldDB" id="A0A5J5EQT9"/>
<accession>A0A5J5EQT9</accession>
<feature type="transmembrane region" description="Helical" evidence="1">
    <location>
        <begin position="64"/>
        <end position="80"/>
    </location>
</feature>
<proteinExistence type="predicted"/>
<keyword evidence="1" id="KW-0812">Transmembrane</keyword>
<protein>
    <submittedName>
        <fullName evidence="2">Uncharacterized protein</fullName>
    </submittedName>
</protein>
<keyword evidence="1" id="KW-0472">Membrane</keyword>
<dbReference type="Proteomes" id="UP000326924">
    <property type="component" value="Unassembled WGS sequence"/>
</dbReference>
<keyword evidence="3" id="KW-1185">Reference proteome</keyword>
<dbReference type="EMBL" id="VXIS01000149">
    <property type="protein sequence ID" value="KAA8900832.1"/>
    <property type="molecule type" value="Genomic_DNA"/>
</dbReference>
<name>A0A5J5EQT9_9PEZI</name>
<evidence type="ECO:0000256" key="1">
    <source>
        <dbReference type="SAM" id="Phobius"/>
    </source>
</evidence>
<evidence type="ECO:0000313" key="3">
    <source>
        <dbReference type="Proteomes" id="UP000326924"/>
    </source>
</evidence>
<sequence>MARVVGGHGRNGDRVRRSALVAMARVVGGGDLRSRRNSLKLRADLRADPVAVARNSRHGGGRSLGRRVVLAGSLPIVATVDGCRSGSNRRFGDAGGGGDFVAIVVVGTAVVVVGTAVGVAAAIASRSRRRHDSSGDKLRETHLVYLFTSKTSF</sequence>
<dbReference type="InParanoid" id="A0A5J5EQT9"/>
<keyword evidence="1" id="KW-1133">Transmembrane helix</keyword>
<evidence type="ECO:0000313" key="2">
    <source>
        <dbReference type="EMBL" id="KAA8900832.1"/>
    </source>
</evidence>
<reference evidence="2 3" key="1">
    <citation type="submission" date="2019-09" db="EMBL/GenBank/DDBJ databases">
        <title>Draft genome of the ectomycorrhizal ascomycete Sphaerosporella brunnea.</title>
        <authorList>
            <consortium name="DOE Joint Genome Institute"/>
            <person name="Benucci G.M."/>
            <person name="Marozzi G."/>
            <person name="Antonielli L."/>
            <person name="Sanchez S."/>
            <person name="Marco P."/>
            <person name="Wang X."/>
            <person name="Falini L.B."/>
            <person name="Barry K."/>
            <person name="Haridas S."/>
            <person name="Lipzen A."/>
            <person name="Labutti K."/>
            <person name="Grigoriev I.V."/>
            <person name="Murat C."/>
            <person name="Martin F."/>
            <person name="Albertini E."/>
            <person name="Donnini D."/>
            <person name="Bonito G."/>
        </authorList>
    </citation>
    <scope>NUCLEOTIDE SEQUENCE [LARGE SCALE GENOMIC DNA]</scope>
    <source>
        <strain evidence="2 3">Sb_GMNB300</strain>
    </source>
</reference>
<feature type="transmembrane region" description="Helical" evidence="1">
    <location>
        <begin position="100"/>
        <end position="124"/>
    </location>
</feature>